<dbReference type="OrthoDB" id="7222937at2"/>
<accession>A0A059G4L0</accession>
<evidence type="ECO:0000256" key="1">
    <source>
        <dbReference type="ARBA" id="ARBA00023125"/>
    </source>
</evidence>
<dbReference type="PATRIC" id="fig|1280953.3.peg.3213"/>
<feature type="domain" description="DUF6538" evidence="3">
    <location>
        <begin position="7"/>
        <end position="64"/>
    </location>
</feature>
<dbReference type="InterPro" id="IPR046668">
    <property type="entry name" value="DUF6538"/>
</dbReference>
<dbReference type="InterPro" id="IPR010998">
    <property type="entry name" value="Integrase_recombinase_N"/>
</dbReference>
<protein>
    <submittedName>
        <fullName evidence="4">Phage integrase</fullName>
    </submittedName>
</protein>
<evidence type="ECO:0000256" key="2">
    <source>
        <dbReference type="ARBA" id="ARBA00023172"/>
    </source>
</evidence>
<dbReference type="Proteomes" id="UP000024942">
    <property type="component" value="Unassembled WGS sequence"/>
</dbReference>
<dbReference type="Gene3D" id="1.10.443.10">
    <property type="entry name" value="Intergrase catalytic core"/>
    <property type="match status" value="1"/>
</dbReference>
<reference evidence="4 5" key="1">
    <citation type="journal article" date="2014" name="Antonie Van Leeuwenhoek">
        <title>Hyphomonas beringensis sp. nov. and Hyphomonas chukchiensis sp. nov., isolated from surface seawater of the Bering Sea and Chukchi Sea.</title>
        <authorList>
            <person name="Li C."/>
            <person name="Lai Q."/>
            <person name="Li G."/>
            <person name="Dong C."/>
            <person name="Wang J."/>
            <person name="Liao Y."/>
            <person name="Shao Z."/>
        </authorList>
    </citation>
    <scope>NUCLEOTIDE SEQUENCE [LARGE SCALE GENOMIC DNA]</scope>
    <source>
        <strain evidence="4 5">SCH89</strain>
    </source>
</reference>
<keyword evidence="1" id="KW-0238">DNA-binding</keyword>
<sequence length="465" mass="53082">MDKENRHLKAKLGYWHYQRRVPKRFQDFDGRGVIECSLRTRSLEIARLRRDAMEESDDLYWAMLSGRADDTSSPENLAFQIDQAQRRYKAAQARALARGFVYAPIEQLANQADLDDLVARIRRVDVADAGKPSRSEKVEADALLGTVPPPPVTVSAAFETYCSDIAASELIGKSETQVRAWKKTKRRGVQYFIDVVGDRNMRDITRQDAQQYYNWWKDRVLPKPGRAALSTKTANRDVGNMRLLYSAYFKYIGEEDRPNPFRNLTFKDRQSTDVPPFEENWVREKVLAPGALSGLVGDADLILFALIETGCRPGEIANLLEEDIHLKDNVPYISIRPKKDREIKTVSSIRDIPLVGVSLEALRLAPKGFAHYRDKPDLLSANLMTAFKSRGLFPSPAHKIYSFRHSFEKRMQEAELDYGFRCMIMGHANSRPAYGDGGSMDYRRDQLMKIAHPVPHGWASALRRR</sequence>
<dbReference type="InterPro" id="IPR013762">
    <property type="entry name" value="Integrase-like_cat_sf"/>
</dbReference>
<dbReference type="InterPro" id="IPR011010">
    <property type="entry name" value="DNA_brk_join_enz"/>
</dbReference>
<organism evidence="4 5">
    <name type="scientific">Hyphomonas oceanitis SCH89</name>
    <dbReference type="NCBI Taxonomy" id="1280953"/>
    <lineage>
        <taxon>Bacteria</taxon>
        <taxon>Pseudomonadati</taxon>
        <taxon>Pseudomonadota</taxon>
        <taxon>Alphaproteobacteria</taxon>
        <taxon>Hyphomonadales</taxon>
        <taxon>Hyphomonadaceae</taxon>
        <taxon>Hyphomonas</taxon>
    </lineage>
</organism>
<comment type="caution">
    <text evidence="4">The sequence shown here is derived from an EMBL/GenBank/DDBJ whole genome shotgun (WGS) entry which is preliminary data.</text>
</comment>
<keyword evidence="2" id="KW-0233">DNA recombination</keyword>
<dbReference type="SUPFAM" id="SSF56349">
    <property type="entry name" value="DNA breaking-rejoining enzymes"/>
    <property type="match status" value="1"/>
</dbReference>
<evidence type="ECO:0000259" key="3">
    <source>
        <dbReference type="Pfam" id="PF20172"/>
    </source>
</evidence>
<evidence type="ECO:0000313" key="5">
    <source>
        <dbReference type="Proteomes" id="UP000024942"/>
    </source>
</evidence>
<dbReference type="eggNOG" id="COG0582">
    <property type="taxonomic scope" value="Bacteria"/>
</dbReference>
<dbReference type="GO" id="GO:0003677">
    <property type="term" value="F:DNA binding"/>
    <property type="evidence" value="ECO:0007669"/>
    <property type="project" value="UniProtKB-KW"/>
</dbReference>
<keyword evidence="5" id="KW-1185">Reference proteome</keyword>
<dbReference type="STRING" id="1280953.HOC_16022"/>
<dbReference type="AlphaFoldDB" id="A0A059G4L0"/>
<dbReference type="RefSeq" id="WP_035540446.1">
    <property type="nucleotide sequence ID" value="NZ_ARYL01000030.1"/>
</dbReference>
<dbReference type="GO" id="GO:0015074">
    <property type="term" value="P:DNA integration"/>
    <property type="evidence" value="ECO:0007669"/>
    <property type="project" value="InterPro"/>
</dbReference>
<name>A0A059G4L0_9PROT</name>
<proteinExistence type="predicted"/>
<gene>
    <name evidence="4" type="ORF">HOC_16022</name>
</gene>
<dbReference type="Pfam" id="PF20172">
    <property type="entry name" value="DUF6538"/>
    <property type="match status" value="1"/>
</dbReference>
<dbReference type="EMBL" id="ARYL01000030">
    <property type="protein sequence ID" value="KDA01378.1"/>
    <property type="molecule type" value="Genomic_DNA"/>
</dbReference>
<dbReference type="GO" id="GO:0006310">
    <property type="term" value="P:DNA recombination"/>
    <property type="evidence" value="ECO:0007669"/>
    <property type="project" value="UniProtKB-KW"/>
</dbReference>
<dbReference type="Gene3D" id="1.10.150.130">
    <property type="match status" value="1"/>
</dbReference>
<evidence type="ECO:0000313" key="4">
    <source>
        <dbReference type="EMBL" id="KDA01378.1"/>
    </source>
</evidence>